<dbReference type="SUPFAM" id="SSF55166">
    <property type="entry name" value="Hedgehog/DD-peptidase"/>
    <property type="match status" value="1"/>
</dbReference>
<dbReference type="InterPro" id="IPR009045">
    <property type="entry name" value="Zn_M74/Hedgehog-like"/>
</dbReference>
<dbReference type="Gene3D" id="3.30.1380.10">
    <property type="match status" value="1"/>
</dbReference>
<dbReference type="GO" id="GO:0008233">
    <property type="term" value="F:peptidase activity"/>
    <property type="evidence" value="ECO:0007669"/>
    <property type="project" value="InterPro"/>
</dbReference>
<keyword evidence="2" id="KW-1133">Transmembrane helix</keyword>
<dbReference type="PANTHER" id="PTHR34385">
    <property type="entry name" value="D-ALANYL-D-ALANINE CARBOXYPEPTIDASE"/>
    <property type="match status" value="1"/>
</dbReference>
<dbReference type="PANTHER" id="PTHR34385:SF1">
    <property type="entry name" value="PEPTIDOGLYCAN L-ALANYL-D-GLUTAMATE ENDOPEPTIDASE CWLK"/>
    <property type="match status" value="1"/>
</dbReference>
<accession>A0A2H0TDW0</accession>
<feature type="transmembrane region" description="Helical" evidence="2">
    <location>
        <begin position="18"/>
        <end position="37"/>
    </location>
</feature>
<dbReference type="InterPro" id="IPR003709">
    <property type="entry name" value="VanY-like_core_dom"/>
</dbReference>
<dbReference type="InterPro" id="IPR058193">
    <property type="entry name" value="VanY/YodJ_core_dom"/>
</dbReference>
<comment type="caution">
    <text evidence="4">The sequence shown here is derived from an EMBL/GenBank/DDBJ whole genome shotgun (WGS) entry which is preliminary data.</text>
</comment>
<feature type="coiled-coil region" evidence="1">
    <location>
        <begin position="53"/>
        <end position="94"/>
    </location>
</feature>
<evidence type="ECO:0000259" key="3">
    <source>
        <dbReference type="Pfam" id="PF02557"/>
    </source>
</evidence>
<keyword evidence="2" id="KW-0472">Membrane</keyword>
<dbReference type="GO" id="GO:0006508">
    <property type="term" value="P:proteolysis"/>
    <property type="evidence" value="ECO:0007669"/>
    <property type="project" value="InterPro"/>
</dbReference>
<proteinExistence type="predicted"/>
<evidence type="ECO:0000256" key="2">
    <source>
        <dbReference type="SAM" id="Phobius"/>
    </source>
</evidence>
<dbReference type="EMBL" id="PFCO01000003">
    <property type="protein sequence ID" value="PIR69738.1"/>
    <property type="molecule type" value="Genomic_DNA"/>
</dbReference>
<protein>
    <recommendedName>
        <fullName evidence="3">D-alanyl-D-alanine carboxypeptidase-like core domain-containing protein</fullName>
    </recommendedName>
</protein>
<dbReference type="Proteomes" id="UP000231503">
    <property type="component" value="Unassembled WGS sequence"/>
</dbReference>
<dbReference type="Pfam" id="PF02557">
    <property type="entry name" value="VanY"/>
    <property type="match status" value="1"/>
</dbReference>
<dbReference type="CDD" id="cd14852">
    <property type="entry name" value="LD-carboxypeptidase"/>
    <property type="match status" value="1"/>
</dbReference>
<reference evidence="5" key="1">
    <citation type="submission" date="2017-09" db="EMBL/GenBank/DDBJ databases">
        <title>Depth-based differentiation of microbial function through sediment-hosted aquifers and enrichment of novel symbionts in the deep terrestrial subsurface.</title>
        <authorList>
            <person name="Probst A.J."/>
            <person name="Ladd B."/>
            <person name="Jarett J.K."/>
            <person name="Geller-Mcgrath D.E."/>
            <person name="Sieber C.M.K."/>
            <person name="Emerson J.B."/>
            <person name="Anantharaman K."/>
            <person name="Thomas B.C."/>
            <person name="Malmstrom R."/>
            <person name="Stieglmeier M."/>
            <person name="Klingl A."/>
            <person name="Woyke T."/>
            <person name="Ryan C.M."/>
            <person name="Banfield J.F."/>
        </authorList>
    </citation>
    <scope>NUCLEOTIDE SEQUENCE [LARGE SCALE GENOMIC DNA]</scope>
</reference>
<dbReference type="Gene3D" id="1.10.287.1490">
    <property type="match status" value="1"/>
</dbReference>
<evidence type="ECO:0000313" key="4">
    <source>
        <dbReference type="EMBL" id="PIR69738.1"/>
    </source>
</evidence>
<sequence>MAPTHDIILVYMSRSSNIIIPVLISIIAAGAIGYGGYRYHSLAEERDMLTSTLADTHTDLASTTNALHQLEQERASLQEQLDAEQARVGALASQVETVTNTVGVLEKLNTIDPELLKKYSRVYFLNENYMPRELAAITESYLYEPHVTKYILSDIESFLIALMNAANNAGLNLKIISAYRSFGEQAELKYSYAVTYGTGANQFSADQGYSEHQIGTAIDFTTGTTGANFNAFEDTQAYAWLKDNAHTYGFVLSYPEENAYYHFEPWHWRFVGRELAEKLHNENKYFYDLDQRLIDTYLISFFN</sequence>
<organism evidence="4 5">
    <name type="scientific">Candidatus Niyogibacteria bacterium CG10_big_fil_rev_8_21_14_0_10_46_36</name>
    <dbReference type="NCBI Taxonomy" id="1974726"/>
    <lineage>
        <taxon>Bacteria</taxon>
        <taxon>Candidatus Niyogiibacteriota</taxon>
    </lineage>
</organism>
<name>A0A2H0TDW0_9BACT</name>
<keyword evidence="2" id="KW-0812">Transmembrane</keyword>
<dbReference type="InterPro" id="IPR052179">
    <property type="entry name" value="DD-CPase-like"/>
</dbReference>
<keyword evidence="1" id="KW-0175">Coiled coil</keyword>
<evidence type="ECO:0000256" key="1">
    <source>
        <dbReference type="SAM" id="Coils"/>
    </source>
</evidence>
<dbReference type="AlphaFoldDB" id="A0A2H0TDW0"/>
<feature type="domain" description="D-alanyl-D-alanine carboxypeptidase-like core" evidence="3">
    <location>
        <begin position="153"/>
        <end position="272"/>
    </location>
</feature>
<gene>
    <name evidence="4" type="ORF">COU47_01485</name>
</gene>
<evidence type="ECO:0000313" key="5">
    <source>
        <dbReference type="Proteomes" id="UP000231503"/>
    </source>
</evidence>